<dbReference type="AlphaFoldDB" id="A0A0L0VNN8"/>
<accession>A0A0L0VNN8</accession>
<comment type="subcellular location">
    <subcellularLocation>
        <location evidence="1">Mitochondrion outer membrane</location>
        <topology evidence="1">Single-pass membrane protein</topology>
    </subcellularLocation>
</comment>
<evidence type="ECO:0000256" key="8">
    <source>
        <dbReference type="ARBA" id="ARBA00023136"/>
    </source>
</evidence>
<reference evidence="11" key="1">
    <citation type="submission" date="2014-03" db="EMBL/GenBank/DDBJ databases">
        <title>The Genome Sequence of Puccinia striiformis f. sp. tritici PST-78.</title>
        <authorList>
            <consortium name="The Broad Institute Genome Sequencing Platform"/>
            <person name="Cuomo C."/>
            <person name="Hulbert S."/>
            <person name="Chen X."/>
            <person name="Walker B."/>
            <person name="Young S.K."/>
            <person name="Zeng Q."/>
            <person name="Gargeya S."/>
            <person name="Fitzgerald M."/>
            <person name="Haas B."/>
            <person name="Abouelleil A."/>
            <person name="Alvarado L."/>
            <person name="Arachchi H.M."/>
            <person name="Berlin A.M."/>
            <person name="Chapman S.B."/>
            <person name="Goldberg J."/>
            <person name="Griggs A."/>
            <person name="Gujja S."/>
            <person name="Hansen M."/>
            <person name="Howarth C."/>
            <person name="Imamovic A."/>
            <person name="Larimer J."/>
            <person name="McCowan C."/>
            <person name="Montmayeur A."/>
            <person name="Murphy C."/>
            <person name="Neiman D."/>
            <person name="Pearson M."/>
            <person name="Priest M."/>
            <person name="Roberts A."/>
            <person name="Saif S."/>
            <person name="Shea T."/>
            <person name="Sisk P."/>
            <person name="Sykes S."/>
            <person name="Wortman J."/>
            <person name="Nusbaum C."/>
            <person name="Birren B."/>
        </authorList>
    </citation>
    <scope>NUCLEOTIDE SEQUENCE [LARGE SCALE GENOMIC DNA]</scope>
    <source>
        <strain evidence="11">race PST-78</strain>
    </source>
</reference>
<dbReference type="GO" id="GO:0015031">
    <property type="term" value="P:protein transport"/>
    <property type="evidence" value="ECO:0007669"/>
    <property type="project" value="UniProtKB-KW"/>
</dbReference>
<keyword evidence="11" id="KW-1185">Reference proteome</keyword>
<evidence type="ECO:0000256" key="2">
    <source>
        <dbReference type="ARBA" id="ARBA00022448"/>
    </source>
</evidence>
<evidence type="ECO:0000256" key="5">
    <source>
        <dbReference type="ARBA" id="ARBA00022927"/>
    </source>
</evidence>
<evidence type="ECO:0000313" key="11">
    <source>
        <dbReference type="Proteomes" id="UP000054564"/>
    </source>
</evidence>
<evidence type="ECO:0000256" key="3">
    <source>
        <dbReference type="ARBA" id="ARBA00022692"/>
    </source>
</evidence>
<dbReference type="Pfam" id="PF10642">
    <property type="entry name" value="Tom5"/>
    <property type="match status" value="1"/>
</dbReference>
<evidence type="ECO:0000256" key="7">
    <source>
        <dbReference type="ARBA" id="ARBA00023128"/>
    </source>
</evidence>
<evidence type="ECO:0000256" key="4">
    <source>
        <dbReference type="ARBA" id="ARBA00022787"/>
    </source>
</evidence>
<keyword evidence="8" id="KW-0472">Membrane</keyword>
<evidence type="ECO:0000256" key="9">
    <source>
        <dbReference type="ARBA" id="ARBA00025716"/>
    </source>
</evidence>
<proteinExistence type="inferred from homology"/>
<name>A0A0L0VNN8_9BASI</name>
<comment type="similarity">
    <text evidence="9">Belongs to the Tom5 family.</text>
</comment>
<organism evidence="10 11">
    <name type="scientific">Puccinia striiformis f. sp. tritici PST-78</name>
    <dbReference type="NCBI Taxonomy" id="1165861"/>
    <lineage>
        <taxon>Eukaryota</taxon>
        <taxon>Fungi</taxon>
        <taxon>Dikarya</taxon>
        <taxon>Basidiomycota</taxon>
        <taxon>Pucciniomycotina</taxon>
        <taxon>Pucciniomycetes</taxon>
        <taxon>Pucciniales</taxon>
        <taxon>Pucciniaceae</taxon>
        <taxon>Puccinia</taxon>
    </lineage>
</organism>
<dbReference type="GO" id="GO:0006626">
    <property type="term" value="P:protein targeting to mitochondrion"/>
    <property type="evidence" value="ECO:0007669"/>
    <property type="project" value="UniProtKB-ARBA"/>
</dbReference>
<protein>
    <submittedName>
        <fullName evidence="10">Uncharacterized protein</fullName>
    </submittedName>
</protein>
<keyword evidence="7" id="KW-0496">Mitochondrion</keyword>
<keyword evidence="3" id="KW-0812">Transmembrane</keyword>
<evidence type="ECO:0000313" key="10">
    <source>
        <dbReference type="EMBL" id="KNF00822.1"/>
    </source>
</evidence>
<gene>
    <name evidence="10" type="ORF">PSTG_05956</name>
</gene>
<keyword evidence="6" id="KW-1133">Transmembrane helix</keyword>
<dbReference type="InterPro" id="IPR019603">
    <property type="entry name" value="Tom5"/>
</dbReference>
<dbReference type="OrthoDB" id="10282626at2759"/>
<sequence>MPSVSVTDFHGWSLADVGRPFSVRAARSVLGGQPAGGPPRSAQAHFLIFYKVKLYILRAVLSTNQTTSVDQFSQPKLTRSLDMFSGAQQAPSPAQIALAQAEARRTMKGFVYTILTIRAIPFVFDYIGSWL</sequence>
<keyword evidence="4" id="KW-1000">Mitochondrion outer membrane</keyword>
<dbReference type="GO" id="GO:0005741">
    <property type="term" value="C:mitochondrial outer membrane"/>
    <property type="evidence" value="ECO:0007669"/>
    <property type="project" value="UniProtKB-SubCell"/>
</dbReference>
<comment type="caution">
    <text evidence="10">The sequence shown here is derived from an EMBL/GenBank/DDBJ whole genome shotgun (WGS) entry which is preliminary data.</text>
</comment>
<keyword evidence="5" id="KW-0653">Protein transport</keyword>
<dbReference type="Proteomes" id="UP000054564">
    <property type="component" value="Unassembled WGS sequence"/>
</dbReference>
<keyword evidence="2" id="KW-0813">Transport</keyword>
<evidence type="ECO:0000256" key="1">
    <source>
        <dbReference type="ARBA" id="ARBA00004572"/>
    </source>
</evidence>
<evidence type="ECO:0000256" key="6">
    <source>
        <dbReference type="ARBA" id="ARBA00022989"/>
    </source>
</evidence>
<dbReference type="EMBL" id="AJIL01000034">
    <property type="protein sequence ID" value="KNF00822.1"/>
    <property type="molecule type" value="Genomic_DNA"/>
</dbReference>